<keyword evidence="2" id="KW-1185">Reference proteome</keyword>
<protein>
    <submittedName>
        <fullName evidence="1">Uncharacterized protein</fullName>
    </submittedName>
</protein>
<sequence length="89" mass="10014">MRDDRLTIVSLGDMSRDPVAMMACAKYNPTKAIGEDMVDHQVEKRPAIDRGHGFWAILQDRREPGSQASAENDNVGRCMRHQAASFFHV</sequence>
<evidence type="ECO:0000313" key="1">
    <source>
        <dbReference type="EMBL" id="SPP65164.1"/>
    </source>
</evidence>
<name>A0A330L5X4_9BACT</name>
<dbReference type="Proteomes" id="UP000248168">
    <property type="component" value="Unassembled WGS sequence"/>
</dbReference>
<organism evidence="1 2">
    <name type="scientific">Nitrospira lenta</name>
    <dbReference type="NCBI Taxonomy" id="1436998"/>
    <lineage>
        <taxon>Bacteria</taxon>
        <taxon>Pseudomonadati</taxon>
        <taxon>Nitrospirota</taxon>
        <taxon>Nitrospiria</taxon>
        <taxon>Nitrospirales</taxon>
        <taxon>Nitrospiraceae</taxon>
        <taxon>Nitrospira</taxon>
    </lineage>
</organism>
<accession>A0A330L5X4</accession>
<proteinExistence type="predicted"/>
<reference evidence="2" key="1">
    <citation type="submission" date="2018-04" db="EMBL/GenBank/DDBJ databases">
        <authorList>
            <person name="Lucker S."/>
            <person name="Sakoula D."/>
        </authorList>
    </citation>
    <scope>NUCLEOTIDE SEQUENCE [LARGE SCALE GENOMIC DNA]</scope>
</reference>
<dbReference type="InParanoid" id="A0A330L5X4"/>
<dbReference type="EMBL" id="OUNR01000016">
    <property type="protein sequence ID" value="SPP65164.1"/>
    <property type="molecule type" value="Genomic_DNA"/>
</dbReference>
<gene>
    <name evidence="1" type="ORF">NITLEN_30078</name>
</gene>
<dbReference type="AlphaFoldDB" id="A0A330L5X4"/>
<evidence type="ECO:0000313" key="2">
    <source>
        <dbReference type="Proteomes" id="UP000248168"/>
    </source>
</evidence>